<comment type="caution">
    <text evidence="1">The sequence shown here is derived from an EMBL/GenBank/DDBJ whole genome shotgun (WGS) entry which is preliminary data.</text>
</comment>
<name>A0A368ULD8_9BACT</name>
<proteinExistence type="predicted"/>
<accession>A0A368ULD8</accession>
<gene>
    <name evidence="1" type="ORF">DFO77_13318</name>
</gene>
<evidence type="ECO:0000313" key="1">
    <source>
        <dbReference type="EMBL" id="RCW28965.1"/>
    </source>
</evidence>
<reference evidence="1 2" key="1">
    <citation type="submission" date="2018-07" db="EMBL/GenBank/DDBJ databases">
        <title>Freshwater and sediment microbial communities from various areas in North America, analyzing microbe dynamics in response to fracking.</title>
        <authorList>
            <person name="Lamendella R."/>
        </authorList>
    </citation>
    <scope>NUCLEOTIDE SEQUENCE [LARGE SCALE GENOMIC DNA]</scope>
    <source>
        <strain evidence="1 2">160A</strain>
    </source>
</reference>
<dbReference type="InterPro" id="IPR005358">
    <property type="entry name" value="Puta_zinc/iron-chelating_dom"/>
</dbReference>
<keyword evidence="2" id="KW-1185">Reference proteome</keyword>
<dbReference type="EMBL" id="QPIZ01000033">
    <property type="protein sequence ID" value="RCW28965.1"/>
    <property type="molecule type" value="Genomic_DNA"/>
</dbReference>
<organism evidence="1 2">
    <name type="scientific">Marinilabilia salmonicolor</name>
    <dbReference type="NCBI Taxonomy" id="989"/>
    <lineage>
        <taxon>Bacteria</taxon>
        <taxon>Pseudomonadati</taxon>
        <taxon>Bacteroidota</taxon>
        <taxon>Bacteroidia</taxon>
        <taxon>Marinilabiliales</taxon>
        <taxon>Marinilabiliaceae</taxon>
        <taxon>Marinilabilia</taxon>
    </lineage>
</organism>
<protein>
    <submittedName>
        <fullName evidence="1">Putative zinc-or iron-chelating protein</fullName>
    </submittedName>
</protein>
<dbReference type="Proteomes" id="UP000252733">
    <property type="component" value="Unassembled WGS sequence"/>
</dbReference>
<evidence type="ECO:0000313" key="2">
    <source>
        <dbReference type="Proteomes" id="UP000252733"/>
    </source>
</evidence>
<sequence length="252" mass="28705">MVSYVSNVFPQKMKDKQRPEGFEQIFFADGNNLGKAYPVKQDLSKLKIAQRQLYHNVDLLTDAFSQRCESENVPVACHMGCQWCCHQAVFATTNEMIVLVDYLEKRFSAEVIEEIKQKAEAKEEKLSKLSPKEALNTSHPCPFLRKGSCMVYPVRPLGCRIYLSSDEKSCHAKFLNPKDPKAVPALFDFTLKTGRQLNEGFAAALKEEGLSVEEHRIEHILIKLLESPDKKNEWLHGATIHDSFPFDEIAED</sequence>
<dbReference type="AlphaFoldDB" id="A0A368ULD8"/>
<dbReference type="Pfam" id="PF03692">
    <property type="entry name" value="CxxCxxCC"/>
    <property type="match status" value="1"/>
</dbReference>